<feature type="non-terminal residue" evidence="2">
    <location>
        <position position="384"/>
    </location>
</feature>
<organism evidence="2 3">
    <name type="scientific">Falsiroseomonas tokyonensis</name>
    <dbReference type="NCBI Taxonomy" id="430521"/>
    <lineage>
        <taxon>Bacteria</taxon>
        <taxon>Pseudomonadati</taxon>
        <taxon>Pseudomonadota</taxon>
        <taxon>Alphaproteobacteria</taxon>
        <taxon>Acetobacterales</taxon>
        <taxon>Roseomonadaceae</taxon>
        <taxon>Falsiroseomonas</taxon>
    </lineage>
</organism>
<name>A0ABV7C2D1_9PROT</name>
<dbReference type="GO" id="GO:0006508">
    <property type="term" value="P:proteolysis"/>
    <property type="evidence" value="ECO:0007669"/>
    <property type="project" value="UniProtKB-KW"/>
</dbReference>
<feature type="region of interest" description="Disordered" evidence="1">
    <location>
        <begin position="363"/>
        <end position="384"/>
    </location>
</feature>
<feature type="compositionally biased region" description="Pro residues" evidence="1">
    <location>
        <begin position="239"/>
        <end position="248"/>
    </location>
</feature>
<keyword evidence="3" id="KW-1185">Reference proteome</keyword>
<protein>
    <submittedName>
        <fullName evidence="2">HK97 family phage prohead protease</fullName>
    </submittedName>
</protein>
<sequence>MTATTEPGGGDPAPDAPAMPIVAQRALAAPATVDRAARTVEVVWSTGARARNFVPALGIITEELEMSPNAVRMDALRSGQAPVLNTHRRGDARDVLGRVTAARLERGRGYATLQFSAAADVEPVWQRIADGTLRAVSVGYRVHRYEPRPDAATGETVHRAVDWEPFEISVVPVPVDRDAAVRGEAPQGAPAVAIEPALPDEESPMPETTPETPAAPPAAPPSAAPSTPPQENTVTTTPSPAPTAPPEPTRAAPVPAAPPVDLDAIRAEAERAVAERIASYEPVLAAARGLLPADTIDALRHAAMRDRTSPEVLRARLWEAFTQAQTARPTLPARPESGPGHDDPAQLLDAMAEALAARSMPGYQPPSTGPGAGRHAEFMGWRPS</sequence>
<feature type="compositionally biased region" description="Pro residues" evidence="1">
    <location>
        <begin position="213"/>
        <end position="228"/>
    </location>
</feature>
<gene>
    <name evidence="2" type="ORF">ACFOD3_29840</name>
</gene>
<evidence type="ECO:0000313" key="3">
    <source>
        <dbReference type="Proteomes" id="UP001595420"/>
    </source>
</evidence>
<keyword evidence="2" id="KW-0645">Protease</keyword>
<dbReference type="GO" id="GO:0008233">
    <property type="term" value="F:peptidase activity"/>
    <property type="evidence" value="ECO:0007669"/>
    <property type="project" value="UniProtKB-KW"/>
</dbReference>
<keyword evidence="2" id="KW-0378">Hydrolase</keyword>
<comment type="caution">
    <text evidence="2">The sequence shown here is derived from an EMBL/GenBank/DDBJ whole genome shotgun (WGS) entry which is preliminary data.</text>
</comment>
<evidence type="ECO:0000313" key="2">
    <source>
        <dbReference type="EMBL" id="MFC3004121.1"/>
    </source>
</evidence>
<reference evidence="3" key="1">
    <citation type="journal article" date="2019" name="Int. J. Syst. Evol. Microbiol.">
        <title>The Global Catalogue of Microorganisms (GCM) 10K type strain sequencing project: providing services to taxonomists for standard genome sequencing and annotation.</title>
        <authorList>
            <consortium name="The Broad Institute Genomics Platform"/>
            <consortium name="The Broad Institute Genome Sequencing Center for Infectious Disease"/>
            <person name="Wu L."/>
            <person name="Ma J."/>
        </authorList>
    </citation>
    <scope>NUCLEOTIDE SEQUENCE [LARGE SCALE GENOMIC DNA]</scope>
    <source>
        <strain evidence="3">CGMCC 1.16855</strain>
    </source>
</reference>
<feature type="region of interest" description="Disordered" evidence="1">
    <location>
        <begin position="183"/>
        <end position="257"/>
    </location>
</feature>
<dbReference type="Proteomes" id="UP001595420">
    <property type="component" value="Unassembled WGS sequence"/>
</dbReference>
<evidence type="ECO:0000256" key="1">
    <source>
        <dbReference type="SAM" id="MobiDB-lite"/>
    </source>
</evidence>
<proteinExistence type="predicted"/>
<dbReference type="EMBL" id="JBHRSB010000037">
    <property type="protein sequence ID" value="MFC3004121.1"/>
    <property type="molecule type" value="Genomic_DNA"/>
</dbReference>
<accession>A0ABV7C2D1</accession>